<keyword evidence="2" id="KW-0472">Membrane</keyword>
<feature type="transmembrane region" description="Helical" evidence="2">
    <location>
        <begin position="48"/>
        <end position="70"/>
    </location>
</feature>
<sequence length="255" mass="25713">MGEADGQEPMRWDEQARGGAGGWVRGAAGSPPPPPDDGGPRPPLPTKVILMAVGGGVAIAALVLALSSFFGSSDTDDPLAASGTSSPPAPSTTTSAAEQERTAASGAEQAAAVDALLDRSRTDRSTVIAAVGKVESCASAASVASAGKALDAAASRRDDLIARLDELSLDEIPSGREAADSLRVAWRHSADADRAFAAWADDAAGCTPGQVARGPSHTRGADSSALATAAKEDFLLVWAGIAEQYGLPARDATRI</sequence>
<feature type="compositionally biased region" description="Low complexity" evidence="1">
    <location>
        <begin position="75"/>
        <end position="97"/>
    </location>
</feature>
<organism evidence="3 4">
    <name type="scientific">Streptomyces clavifer</name>
    <dbReference type="NCBI Taxonomy" id="68188"/>
    <lineage>
        <taxon>Bacteria</taxon>
        <taxon>Bacillati</taxon>
        <taxon>Actinomycetota</taxon>
        <taxon>Actinomycetes</taxon>
        <taxon>Kitasatosporales</taxon>
        <taxon>Streptomycetaceae</taxon>
        <taxon>Streptomyces</taxon>
    </lineage>
</organism>
<keyword evidence="2" id="KW-1133">Transmembrane helix</keyword>
<keyword evidence="2" id="KW-0812">Transmembrane</keyword>
<dbReference type="Proteomes" id="UP001519311">
    <property type="component" value="Unassembled WGS sequence"/>
</dbReference>
<protein>
    <submittedName>
        <fullName evidence="3">Uncharacterized protein</fullName>
    </submittedName>
</protein>
<feature type="region of interest" description="Disordered" evidence="1">
    <location>
        <begin position="1"/>
        <end position="44"/>
    </location>
</feature>
<evidence type="ECO:0000256" key="2">
    <source>
        <dbReference type="SAM" id="Phobius"/>
    </source>
</evidence>
<gene>
    <name evidence="3" type="ORF">JOF59_002268</name>
</gene>
<reference evidence="3 4" key="1">
    <citation type="submission" date="2021-03" db="EMBL/GenBank/DDBJ databases">
        <title>Sequencing the genomes of 1000 actinobacteria strains.</title>
        <authorList>
            <person name="Klenk H.-P."/>
        </authorList>
    </citation>
    <scope>NUCLEOTIDE SEQUENCE [LARGE SCALE GENOMIC DNA]</scope>
    <source>
        <strain evidence="3 4">DSM 40843</strain>
    </source>
</reference>
<keyword evidence="4" id="KW-1185">Reference proteome</keyword>
<accession>A0ABS4V7I4</accession>
<dbReference type="RefSeq" id="WP_209469982.1">
    <property type="nucleotide sequence ID" value="NZ_BMWJ01000010.1"/>
</dbReference>
<evidence type="ECO:0000313" key="3">
    <source>
        <dbReference type="EMBL" id="MBP2359868.1"/>
    </source>
</evidence>
<evidence type="ECO:0000313" key="4">
    <source>
        <dbReference type="Proteomes" id="UP001519311"/>
    </source>
</evidence>
<evidence type="ECO:0000256" key="1">
    <source>
        <dbReference type="SAM" id="MobiDB-lite"/>
    </source>
</evidence>
<feature type="compositionally biased region" description="Pro residues" evidence="1">
    <location>
        <begin position="30"/>
        <end position="44"/>
    </location>
</feature>
<feature type="region of interest" description="Disordered" evidence="1">
    <location>
        <begin position="75"/>
        <end position="105"/>
    </location>
</feature>
<dbReference type="EMBL" id="JAGINS010000001">
    <property type="protein sequence ID" value="MBP2359868.1"/>
    <property type="molecule type" value="Genomic_DNA"/>
</dbReference>
<name>A0ABS4V7I4_9ACTN</name>
<comment type="caution">
    <text evidence="3">The sequence shown here is derived from an EMBL/GenBank/DDBJ whole genome shotgun (WGS) entry which is preliminary data.</text>
</comment>
<proteinExistence type="predicted"/>